<dbReference type="InterPro" id="IPR051082">
    <property type="entry name" value="Pentapeptide-BTB/POZ_domain"/>
</dbReference>
<organism evidence="1 2">
    <name type="scientific">Paraburkholderia dioscoreae</name>
    <dbReference type="NCBI Taxonomy" id="2604047"/>
    <lineage>
        <taxon>Bacteria</taxon>
        <taxon>Pseudomonadati</taxon>
        <taxon>Pseudomonadota</taxon>
        <taxon>Betaproteobacteria</taxon>
        <taxon>Burkholderiales</taxon>
        <taxon>Burkholderiaceae</taxon>
        <taxon>Paraburkholderia</taxon>
    </lineage>
</organism>
<dbReference type="PANTHER" id="PTHR14136:SF17">
    <property type="entry name" value="BTB_POZ DOMAIN-CONTAINING PROTEIN KCTD9"/>
    <property type="match status" value="1"/>
</dbReference>
<sequence length="252" mass="26851">MGFPELILTFMSFDSTAPAAGAQAPIVADATLTRAEVEQLIAASGAGNQAPLRFTDCDFEGVDLSRLDLRGAGFHRCTIVETSFFGANLSHTHWVRCRGREADFASADLVDAQFQSSDLNNTSWRRAKLASASFHGCKLTGANFEACAALGLSFVETLLVGAHLRGLSFRKATLHQLDFSDADLAGVDFREAIFDGGSLKDAHLKGARFDGADLREADLSGVRLVDAALFKGATISHAQAAVLVTELGLRVM</sequence>
<name>A0A5Q4ZNE0_9BURK</name>
<dbReference type="Gene3D" id="2.160.20.80">
    <property type="entry name" value="E3 ubiquitin-protein ligase SopA"/>
    <property type="match status" value="2"/>
</dbReference>
<dbReference type="InterPro" id="IPR001646">
    <property type="entry name" value="5peptide_repeat"/>
</dbReference>
<evidence type="ECO:0000313" key="2">
    <source>
        <dbReference type="Proteomes" id="UP000325811"/>
    </source>
</evidence>
<dbReference type="Proteomes" id="UP000325811">
    <property type="component" value="Chromosome I"/>
</dbReference>
<dbReference type="Pfam" id="PF13599">
    <property type="entry name" value="Pentapeptide_4"/>
    <property type="match status" value="1"/>
</dbReference>
<evidence type="ECO:0000313" key="1">
    <source>
        <dbReference type="EMBL" id="VVD29596.1"/>
    </source>
</evidence>
<dbReference type="PANTHER" id="PTHR14136">
    <property type="entry name" value="BTB_POZ DOMAIN-CONTAINING PROTEIN KCTD9"/>
    <property type="match status" value="1"/>
</dbReference>
<dbReference type="EMBL" id="LR699553">
    <property type="protein sequence ID" value="VVD29596.1"/>
    <property type="molecule type" value="Genomic_DNA"/>
</dbReference>
<accession>A0A5Q4ZNE0</accession>
<dbReference type="KEGG" id="pdio:PDMSB3_3140"/>
<dbReference type="Pfam" id="PF00805">
    <property type="entry name" value="Pentapeptide"/>
    <property type="match status" value="1"/>
</dbReference>
<reference evidence="1 2" key="1">
    <citation type="submission" date="2019-08" db="EMBL/GenBank/DDBJ databases">
        <authorList>
            <person name="Herpell B J."/>
        </authorList>
    </citation>
    <scope>NUCLEOTIDE SEQUENCE [LARGE SCALE GENOMIC DNA]</scope>
    <source>
        <strain evidence="2">Msb3</strain>
    </source>
</reference>
<proteinExistence type="predicted"/>
<gene>
    <name evidence="1" type="ORF">PDMSB3_3140</name>
</gene>
<protein>
    <submittedName>
        <fullName evidence="1">Putative low-complexity protein</fullName>
    </submittedName>
</protein>
<dbReference type="AlphaFoldDB" id="A0A5Q4ZNE0"/>
<dbReference type="SUPFAM" id="SSF141571">
    <property type="entry name" value="Pentapeptide repeat-like"/>
    <property type="match status" value="1"/>
</dbReference>
<keyword evidence="2" id="KW-1185">Reference proteome</keyword>